<dbReference type="EMBL" id="CAJQZP010001147">
    <property type="protein sequence ID" value="CAG5022520.1"/>
    <property type="molecule type" value="Genomic_DNA"/>
</dbReference>
<evidence type="ECO:0000256" key="1">
    <source>
        <dbReference type="SAM" id="MobiDB-lite"/>
    </source>
</evidence>
<feature type="compositionally biased region" description="Basic and acidic residues" evidence="1">
    <location>
        <begin position="80"/>
        <end position="97"/>
    </location>
</feature>
<name>A0A8S3XFH1_PARAO</name>
<accession>A0A8S3XFH1</accession>
<proteinExistence type="predicted"/>
<sequence length="117" mass="13443">MLKRLLEDTQDGKEDFKKRTCHGIQNEPVHLESANTPTTHQTSKNHCESTRNEDDVNQNANEDISNHNLVFNIVPSQEITPKDHQKAEQEEPLHVDENLPPNEQLHAERRNSRSSTS</sequence>
<feature type="compositionally biased region" description="Basic and acidic residues" evidence="1">
    <location>
        <begin position="45"/>
        <end position="54"/>
    </location>
</feature>
<comment type="caution">
    <text evidence="2">The sequence shown here is derived from an EMBL/GenBank/DDBJ whole genome shotgun (WGS) entry which is preliminary data.</text>
</comment>
<feature type="compositionally biased region" description="Polar residues" evidence="1">
    <location>
        <begin position="33"/>
        <end position="44"/>
    </location>
</feature>
<evidence type="ECO:0000313" key="3">
    <source>
        <dbReference type="Proteomes" id="UP000691718"/>
    </source>
</evidence>
<gene>
    <name evidence="2" type="ORF">PAPOLLO_LOCUS17743</name>
</gene>
<dbReference type="OrthoDB" id="7348127at2759"/>
<organism evidence="2 3">
    <name type="scientific">Parnassius apollo</name>
    <name type="common">Apollo butterfly</name>
    <name type="synonym">Papilio apollo</name>
    <dbReference type="NCBI Taxonomy" id="110799"/>
    <lineage>
        <taxon>Eukaryota</taxon>
        <taxon>Metazoa</taxon>
        <taxon>Ecdysozoa</taxon>
        <taxon>Arthropoda</taxon>
        <taxon>Hexapoda</taxon>
        <taxon>Insecta</taxon>
        <taxon>Pterygota</taxon>
        <taxon>Neoptera</taxon>
        <taxon>Endopterygota</taxon>
        <taxon>Lepidoptera</taxon>
        <taxon>Glossata</taxon>
        <taxon>Ditrysia</taxon>
        <taxon>Papilionoidea</taxon>
        <taxon>Papilionidae</taxon>
        <taxon>Parnassiinae</taxon>
        <taxon>Parnassini</taxon>
        <taxon>Parnassius</taxon>
        <taxon>Parnassius</taxon>
    </lineage>
</organism>
<feature type="region of interest" description="Disordered" evidence="1">
    <location>
        <begin position="1"/>
        <end position="117"/>
    </location>
</feature>
<feature type="compositionally biased region" description="Polar residues" evidence="1">
    <location>
        <begin position="57"/>
        <end position="79"/>
    </location>
</feature>
<protein>
    <submittedName>
        <fullName evidence="2">(apollo) hypothetical protein</fullName>
    </submittedName>
</protein>
<feature type="compositionally biased region" description="Basic and acidic residues" evidence="1">
    <location>
        <begin position="1"/>
        <end position="18"/>
    </location>
</feature>
<dbReference type="Proteomes" id="UP000691718">
    <property type="component" value="Unassembled WGS sequence"/>
</dbReference>
<keyword evidence="3" id="KW-1185">Reference proteome</keyword>
<dbReference type="AlphaFoldDB" id="A0A8S3XFH1"/>
<evidence type="ECO:0000313" key="2">
    <source>
        <dbReference type="EMBL" id="CAG5022520.1"/>
    </source>
</evidence>
<reference evidence="2" key="1">
    <citation type="submission" date="2021-04" db="EMBL/GenBank/DDBJ databases">
        <authorList>
            <person name="Tunstrom K."/>
        </authorList>
    </citation>
    <scope>NUCLEOTIDE SEQUENCE</scope>
</reference>